<reference evidence="3 4" key="1">
    <citation type="submission" date="2024-06" db="EMBL/GenBank/DDBJ databases">
        <title>The Natural Products Discovery Center: Release of the First 8490 Sequenced Strains for Exploring Actinobacteria Biosynthetic Diversity.</title>
        <authorList>
            <person name="Kalkreuter E."/>
            <person name="Kautsar S.A."/>
            <person name="Yang D."/>
            <person name="Bader C.D."/>
            <person name="Teijaro C.N."/>
            <person name="Fluegel L."/>
            <person name="Davis C.M."/>
            <person name="Simpson J.R."/>
            <person name="Lauterbach L."/>
            <person name="Steele A.D."/>
            <person name="Gui C."/>
            <person name="Meng S."/>
            <person name="Li G."/>
            <person name="Viehrig K."/>
            <person name="Ye F."/>
            <person name="Su P."/>
            <person name="Kiefer A.F."/>
            <person name="Nichols A."/>
            <person name="Cepeda A.J."/>
            <person name="Yan W."/>
            <person name="Fan B."/>
            <person name="Jiang Y."/>
            <person name="Adhikari A."/>
            <person name="Zheng C.-J."/>
            <person name="Schuster L."/>
            <person name="Cowan T.M."/>
            <person name="Smanski M.J."/>
            <person name="Chevrette M.G."/>
            <person name="De Carvalho L.P.S."/>
            <person name="Shen B."/>
        </authorList>
    </citation>
    <scope>NUCLEOTIDE SEQUENCE [LARGE SCALE GENOMIC DNA]</scope>
    <source>
        <strain evidence="3 4">NPDC019708</strain>
    </source>
</reference>
<dbReference type="CDD" id="cd00569">
    <property type="entry name" value="HTH_Hin_like"/>
    <property type="match status" value="1"/>
</dbReference>
<dbReference type="Pfam" id="PF02796">
    <property type="entry name" value="HTH_7"/>
    <property type="match status" value="1"/>
</dbReference>
<feature type="domain" description="Resolvase HTH" evidence="2">
    <location>
        <begin position="24"/>
        <end position="66"/>
    </location>
</feature>
<dbReference type="Gene3D" id="1.10.10.60">
    <property type="entry name" value="Homeodomain-like"/>
    <property type="match status" value="1"/>
</dbReference>
<dbReference type="InterPro" id="IPR006120">
    <property type="entry name" value="Resolvase_HTH_dom"/>
</dbReference>
<gene>
    <name evidence="3" type="ORF">ABZ510_22140</name>
</gene>
<dbReference type="Proteomes" id="UP001550628">
    <property type="component" value="Unassembled WGS sequence"/>
</dbReference>
<feature type="region of interest" description="Disordered" evidence="1">
    <location>
        <begin position="1"/>
        <end position="30"/>
    </location>
</feature>
<dbReference type="InterPro" id="IPR009057">
    <property type="entry name" value="Homeodomain-like_sf"/>
</dbReference>
<name>A0ABV2WUI8_9NOCA</name>
<protein>
    <submittedName>
        <fullName evidence="3">Helix-turn-helix domain-containing protein</fullName>
    </submittedName>
</protein>
<evidence type="ECO:0000256" key="1">
    <source>
        <dbReference type="SAM" id="MobiDB-lite"/>
    </source>
</evidence>
<evidence type="ECO:0000259" key="2">
    <source>
        <dbReference type="Pfam" id="PF02796"/>
    </source>
</evidence>
<dbReference type="SUPFAM" id="SSF46689">
    <property type="entry name" value="Homeodomain-like"/>
    <property type="match status" value="1"/>
</dbReference>
<dbReference type="RefSeq" id="WP_356957570.1">
    <property type="nucleotide sequence ID" value="NZ_JBEYBD010000010.1"/>
</dbReference>
<organism evidence="3 4">
    <name type="scientific">Nocardia rhamnosiphila</name>
    <dbReference type="NCBI Taxonomy" id="426716"/>
    <lineage>
        <taxon>Bacteria</taxon>
        <taxon>Bacillati</taxon>
        <taxon>Actinomycetota</taxon>
        <taxon>Actinomycetes</taxon>
        <taxon>Mycobacteriales</taxon>
        <taxon>Nocardiaceae</taxon>
        <taxon>Nocardia</taxon>
    </lineage>
</organism>
<accession>A0ABV2WUI8</accession>
<dbReference type="EMBL" id="JBEYBF010000016">
    <property type="protein sequence ID" value="MEU1954554.1"/>
    <property type="molecule type" value="Genomic_DNA"/>
</dbReference>
<evidence type="ECO:0000313" key="3">
    <source>
        <dbReference type="EMBL" id="MEU1954554.1"/>
    </source>
</evidence>
<evidence type="ECO:0000313" key="4">
    <source>
        <dbReference type="Proteomes" id="UP001550628"/>
    </source>
</evidence>
<sequence>MRSPRQPCPLGRKACEAAQGKQPGRPRKLSPAQLAMARAALREDQPVEQVAQAFGVSRATLYRYLAGAADAESSAGEPKGKREER</sequence>
<comment type="caution">
    <text evidence="3">The sequence shown here is derived from an EMBL/GenBank/DDBJ whole genome shotgun (WGS) entry which is preliminary data.</text>
</comment>
<keyword evidence="4" id="KW-1185">Reference proteome</keyword>
<proteinExistence type="predicted"/>